<proteinExistence type="predicted"/>
<dbReference type="GeneID" id="63717540"/>
<protein>
    <submittedName>
        <fullName evidence="8">Zinc finger domain-containing protein</fullName>
    </submittedName>
</protein>
<feature type="compositionally biased region" description="Basic residues" evidence="6">
    <location>
        <begin position="316"/>
        <end position="325"/>
    </location>
</feature>
<name>A0A151GL97_DRECN</name>
<evidence type="ECO:0000256" key="6">
    <source>
        <dbReference type="SAM" id="MobiDB-lite"/>
    </source>
</evidence>
<keyword evidence="9" id="KW-1185">Reference proteome</keyword>
<evidence type="ECO:0000256" key="2">
    <source>
        <dbReference type="ARBA" id="ARBA00022723"/>
    </source>
</evidence>
<dbReference type="STRING" id="98403.A0A151GL97"/>
<sequence>MPQYRIESSPNNRAGCKDSVCKADGVKIMKGEIRFGTWVEINEHGSWSWKHWGCVSGAQVLNLRELCDKDDGTYDFDMIDGFDELVDGKMQEKIRRCVTQGHIDAEDFKGDPEKNKLGEKGIHLTKAQKAAKEKAAAAAAASESEDEALKKKTGKRGRKNVADDEEDAVPKKAKTSKAAKAKKAADDQEDAVAKKAKTSKSTKAKKAAPARKAAPADCTEDETEDGVKEEEEAAAKKSRKPAAKVTEQTRVKAATKGTTGGKGQKSSRVGVTSSAYENEHVESEPEAGPKGKPKRGARSKEAAKSEKADVQELPAMRRRGRPRKA</sequence>
<dbReference type="GO" id="GO:0003677">
    <property type="term" value="F:DNA binding"/>
    <property type="evidence" value="ECO:0007669"/>
    <property type="project" value="InterPro"/>
</dbReference>
<gene>
    <name evidence="8" type="ORF">DCS_04897</name>
</gene>
<feature type="compositionally biased region" description="Polar residues" evidence="6">
    <location>
        <begin position="264"/>
        <end position="276"/>
    </location>
</feature>
<evidence type="ECO:0000256" key="3">
    <source>
        <dbReference type="ARBA" id="ARBA00022771"/>
    </source>
</evidence>
<reference evidence="8 9" key="1">
    <citation type="journal article" date="2016" name="Sci. Rep.">
        <title>Insights into Adaptations to a Near-Obligate Nematode Endoparasitic Lifestyle from the Finished Genome of Drechmeria coniospora.</title>
        <authorList>
            <person name="Zhang L."/>
            <person name="Zhou Z."/>
            <person name="Guo Q."/>
            <person name="Fokkens L."/>
            <person name="Miskei M."/>
            <person name="Pocsi I."/>
            <person name="Zhang W."/>
            <person name="Chen M."/>
            <person name="Wang L."/>
            <person name="Sun Y."/>
            <person name="Donzelli B.G."/>
            <person name="Gibson D.M."/>
            <person name="Nelson D.R."/>
            <person name="Luo J.G."/>
            <person name="Rep M."/>
            <person name="Liu H."/>
            <person name="Yang S."/>
            <person name="Wang J."/>
            <person name="Krasnoff S.B."/>
            <person name="Xu Y."/>
            <person name="Molnar I."/>
            <person name="Lin M."/>
        </authorList>
    </citation>
    <scope>NUCLEOTIDE SEQUENCE [LARGE SCALE GENOMIC DNA]</scope>
    <source>
        <strain evidence="8 9">ARSEF 6962</strain>
    </source>
</reference>
<dbReference type="SMART" id="SM01336">
    <property type="entry name" value="zf-PARP"/>
    <property type="match status" value="1"/>
</dbReference>
<feature type="domain" description="PARP-type" evidence="7">
    <location>
        <begin position="7"/>
        <end position="99"/>
    </location>
</feature>
<dbReference type="AlphaFoldDB" id="A0A151GL97"/>
<comment type="subcellular location">
    <subcellularLocation>
        <location evidence="1">Nucleus</location>
    </subcellularLocation>
</comment>
<dbReference type="GO" id="GO:0005634">
    <property type="term" value="C:nucleus"/>
    <property type="evidence" value="ECO:0007669"/>
    <property type="project" value="UniProtKB-SubCell"/>
</dbReference>
<feature type="compositionally biased region" description="Basic residues" evidence="6">
    <location>
        <begin position="194"/>
        <end position="209"/>
    </location>
</feature>
<evidence type="ECO:0000256" key="1">
    <source>
        <dbReference type="ARBA" id="ARBA00004123"/>
    </source>
</evidence>
<dbReference type="SUPFAM" id="SSF57716">
    <property type="entry name" value="Glucocorticoid receptor-like (DNA-binding domain)"/>
    <property type="match status" value="1"/>
</dbReference>
<evidence type="ECO:0000259" key="7">
    <source>
        <dbReference type="SMART" id="SM01336"/>
    </source>
</evidence>
<feature type="compositionally biased region" description="Basic and acidic residues" evidence="6">
    <location>
        <begin position="298"/>
        <end position="310"/>
    </location>
</feature>
<comment type="caution">
    <text evidence="8">The sequence shown here is derived from an EMBL/GenBank/DDBJ whole genome shotgun (WGS) entry which is preliminary data.</text>
</comment>
<feature type="compositionally biased region" description="Basic and acidic residues" evidence="6">
    <location>
        <begin position="277"/>
        <end position="289"/>
    </location>
</feature>
<dbReference type="OrthoDB" id="429950at2759"/>
<keyword evidence="4" id="KW-0862">Zinc</keyword>
<evidence type="ECO:0000256" key="5">
    <source>
        <dbReference type="ARBA" id="ARBA00023242"/>
    </source>
</evidence>
<dbReference type="GO" id="GO:0008270">
    <property type="term" value="F:zinc ion binding"/>
    <property type="evidence" value="ECO:0007669"/>
    <property type="project" value="UniProtKB-KW"/>
</dbReference>
<dbReference type="InterPro" id="IPR036957">
    <property type="entry name" value="Znf_PARP_sf"/>
</dbReference>
<evidence type="ECO:0000313" key="8">
    <source>
        <dbReference type="EMBL" id="KYK57884.1"/>
    </source>
</evidence>
<dbReference type="Gene3D" id="3.30.1740.10">
    <property type="entry name" value="Zinc finger, PARP-type"/>
    <property type="match status" value="1"/>
</dbReference>
<accession>A0A151GL97</accession>
<dbReference type="Proteomes" id="UP000076580">
    <property type="component" value="Chromosome 02"/>
</dbReference>
<dbReference type="RefSeq" id="XP_040657236.1">
    <property type="nucleotide sequence ID" value="XM_040802203.1"/>
</dbReference>
<keyword evidence="5" id="KW-0539">Nucleus</keyword>
<dbReference type="EMBL" id="LAYC01000002">
    <property type="protein sequence ID" value="KYK57884.1"/>
    <property type="molecule type" value="Genomic_DNA"/>
</dbReference>
<dbReference type="Pfam" id="PF00645">
    <property type="entry name" value="zf-PARP"/>
    <property type="match status" value="1"/>
</dbReference>
<feature type="compositionally biased region" description="Acidic residues" evidence="6">
    <location>
        <begin position="218"/>
        <end position="232"/>
    </location>
</feature>
<evidence type="ECO:0000256" key="4">
    <source>
        <dbReference type="ARBA" id="ARBA00022833"/>
    </source>
</evidence>
<organism evidence="8 9">
    <name type="scientific">Drechmeria coniospora</name>
    <name type="common">Nematophagous fungus</name>
    <name type="synonym">Meria coniospora</name>
    <dbReference type="NCBI Taxonomy" id="98403"/>
    <lineage>
        <taxon>Eukaryota</taxon>
        <taxon>Fungi</taxon>
        <taxon>Dikarya</taxon>
        <taxon>Ascomycota</taxon>
        <taxon>Pezizomycotina</taxon>
        <taxon>Sordariomycetes</taxon>
        <taxon>Hypocreomycetidae</taxon>
        <taxon>Hypocreales</taxon>
        <taxon>Ophiocordycipitaceae</taxon>
        <taxon>Drechmeria</taxon>
    </lineage>
</organism>
<dbReference type="InParanoid" id="A0A151GL97"/>
<feature type="compositionally biased region" description="Basic residues" evidence="6">
    <location>
        <begin position="171"/>
        <end position="182"/>
    </location>
</feature>
<feature type="region of interest" description="Disordered" evidence="6">
    <location>
        <begin position="137"/>
        <end position="325"/>
    </location>
</feature>
<keyword evidence="3" id="KW-0863">Zinc-finger</keyword>
<evidence type="ECO:0000313" key="9">
    <source>
        <dbReference type="Proteomes" id="UP000076580"/>
    </source>
</evidence>
<dbReference type="InterPro" id="IPR001510">
    <property type="entry name" value="Znf_PARP"/>
</dbReference>
<keyword evidence="2" id="KW-0479">Metal-binding</keyword>